<name>A0A918LDP2_9PSEU</name>
<comment type="caution">
    <text evidence="4">The sequence shown here is derived from an EMBL/GenBank/DDBJ whole genome shotgun (WGS) entry which is preliminary data.</text>
</comment>
<dbReference type="Proteomes" id="UP000660680">
    <property type="component" value="Unassembled WGS sequence"/>
</dbReference>
<feature type="transmembrane region" description="Helical" evidence="2">
    <location>
        <begin position="305"/>
        <end position="323"/>
    </location>
</feature>
<dbReference type="PANTHER" id="PTHR23028">
    <property type="entry name" value="ACETYLTRANSFERASE"/>
    <property type="match status" value="1"/>
</dbReference>
<dbReference type="AlphaFoldDB" id="A0A918LDP2"/>
<feature type="region of interest" description="Disordered" evidence="1">
    <location>
        <begin position="336"/>
        <end position="385"/>
    </location>
</feature>
<keyword evidence="4" id="KW-0012">Acyltransferase</keyword>
<keyword evidence="2" id="KW-1133">Transmembrane helix</keyword>
<evidence type="ECO:0000259" key="3">
    <source>
        <dbReference type="Pfam" id="PF01757"/>
    </source>
</evidence>
<feature type="transmembrane region" description="Helical" evidence="2">
    <location>
        <begin position="191"/>
        <end position="211"/>
    </location>
</feature>
<keyword evidence="4" id="KW-0808">Transferase</keyword>
<feature type="transmembrane region" description="Helical" evidence="2">
    <location>
        <begin position="242"/>
        <end position="260"/>
    </location>
</feature>
<evidence type="ECO:0000313" key="4">
    <source>
        <dbReference type="EMBL" id="GGS33573.1"/>
    </source>
</evidence>
<feature type="transmembrane region" description="Helical" evidence="2">
    <location>
        <begin position="82"/>
        <end position="100"/>
    </location>
</feature>
<keyword evidence="2" id="KW-0812">Transmembrane</keyword>
<evidence type="ECO:0000256" key="1">
    <source>
        <dbReference type="SAM" id="MobiDB-lite"/>
    </source>
</evidence>
<evidence type="ECO:0000313" key="5">
    <source>
        <dbReference type="Proteomes" id="UP000660680"/>
    </source>
</evidence>
<dbReference type="GO" id="GO:0000271">
    <property type="term" value="P:polysaccharide biosynthetic process"/>
    <property type="evidence" value="ECO:0007669"/>
    <property type="project" value="TreeGrafter"/>
</dbReference>
<dbReference type="GO" id="GO:0016747">
    <property type="term" value="F:acyltransferase activity, transferring groups other than amino-acyl groups"/>
    <property type="evidence" value="ECO:0007669"/>
    <property type="project" value="InterPro"/>
</dbReference>
<sequence length="385" mass="41348">MAKTERKVSWDVVRVVAVLAVVVGHITRDGPVVHPELGPFAVHLPVLFGANTLLVVSAYFICVTVRRGRTARWLGHKLARVLPPYLVAAVVTYAVLRVAAPRFGWYTPDSTDLFANVLLIQTWSPEFHFIDGSYWTMSAQVLAFAVAALLAPRRWLRGPALMALLWALIVVPVVVQLLIRRQEDGLLRLVYDGMTLHRAAVFGVGVAVWLWTQDRLSGFHLTAYSVAMLIGMEVHTRSEDTASTAAFGIALLVLAAAAGGPDWNVGPLARPITWLGGISFGVYLVHQELGYVIARLLVDMGVGQVGRLLTCLIAAVVLGWLLTRVVERPAHAWLTGGRRAQPQGPSSGGSPVSPVAGPRPVSQPSTAAAGPVTVLAAEPASRNDA</sequence>
<dbReference type="InterPro" id="IPR050879">
    <property type="entry name" value="Acyltransferase_3"/>
</dbReference>
<dbReference type="PANTHER" id="PTHR23028:SF131">
    <property type="entry name" value="BLR2367 PROTEIN"/>
    <property type="match status" value="1"/>
</dbReference>
<dbReference type="Pfam" id="PF01757">
    <property type="entry name" value="Acyl_transf_3"/>
    <property type="match status" value="1"/>
</dbReference>
<proteinExistence type="predicted"/>
<feature type="transmembrane region" description="Helical" evidence="2">
    <location>
        <begin position="40"/>
        <end position="61"/>
    </location>
</feature>
<reference evidence="4" key="2">
    <citation type="submission" date="2020-09" db="EMBL/GenBank/DDBJ databases">
        <authorList>
            <person name="Sun Q."/>
            <person name="Ohkuma M."/>
        </authorList>
    </citation>
    <scope>NUCLEOTIDE SEQUENCE</scope>
    <source>
        <strain evidence="4">JCM 3276</strain>
    </source>
</reference>
<feature type="transmembrane region" description="Helical" evidence="2">
    <location>
        <begin position="272"/>
        <end position="293"/>
    </location>
</feature>
<feature type="domain" description="Acyltransferase 3" evidence="3">
    <location>
        <begin position="9"/>
        <end position="323"/>
    </location>
</feature>
<dbReference type="EMBL" id="BMRB01000002">
    <property type="protein sequence ID" value="GGS33573.1"/>
    <property type="molecule type" value="Genomic_DNA"/>
</dbReference>
<evidence type="ECO:0000256" key="2">
    <source>
        <dbReference type="SAM" id="Phobius"/>
    </source>
</evidence>
<dbReference type="GO" id="GO:0016020">
    <property type="term" value="C:membrane"/>
    <property type="evidence" value="ECO:0007669"/>
    <property type="project" value="TreeGrafter"/>
</dbReference>
<keyword evidence="5" id="KW-1185">Reference proteome</keyword>
<dbReference type="InterPro" id="IPR002656">
    <property type="entry name" value="Acyl_transf_3_dom"/>
</dbReference>
<feature type="transmembrane region" description="Helical" evidence="2">
    <location>
        <begin position="158"/>
        <end position="179"/>
    </location>
</feature>
<gene>
    <name evidence="4" type="ORF">GCM10010171_29760</name>
</gene>
<accession>A0A918LDP2</accession>
<feature type="transmembrane region" description="Helical" evidence="2">
    <location>
        <begin position="12"/>
        <end position="28"/>
    </location>
</feature>
<feature type="transmembrane region" description="Helical" evidence="2">
    <location>
        <begin position="218"/>
        <end position="236"/>
    </location>
</feature>
<protein>
    <submittedName>
        <fullName evidence="4">Acyltransferase</fullName>
    </submittedName>
</protein>
<feature type="transmembrane region" description="Helical" evidence="2">
    <location>
        <begin position="132"/>
        <end position="151"/>
    </location>
</feature>
<reference evidence="4" key="1">
    <citation type="journal article" date="2014" name="Int. J. Syst. Evol. Microbiol.">
        <title>Complete genome sequence of Corynebacterium casei LMG S-19264T (=DSM 44701T), isolated from a smear-ripened cheese.</title>
        <authorList>
            <consortium name="US DOE Joint Genome Institute (JGI-PGF)"/>
            <person name="Walter F."/>
            <person name="Albersmeier A."/>
            <person name="Kalinowski J."/>
            <person name="Ruckert C."/>
        </authorList>
    </citation>
    <scope>NUCLEOTIDE SEQUENCE</scope>
    <source>
        <strain evidence="4">JCM 3276</strain>
    </source>
</reference>
<feature type="compositionally biased region" description="Low complexity" evidence="1">
    <location>
        <begin position="339"/>
        <end position="362"/>
    </location>
</feature>
<keyword evidence="2" id="KW-0472">Membrane</keyword>
<organism evidence="4 5">
    <name type="scientific">Actinokineospora fastidiosa</name>
    <dbReference type="NCBI Taxonomy" id="1816"/>
    <lineage>
        <taxon>Bacteria</taxon>
        <taxon>Bacillati</taxon>
        <taxon>Actinomycetota</taxon>
        <taxon>Actinomycetes</taxon>
        <taxon>Pseudonocardiales</taxon>
        <taxon>Pseudonocardiaceae</taxon>
        <taxon>Actinokineospora</taxon>
    </lineage>
</organism>